<dbReference type="NCBIfam" id="NF038032">
    <property type="entry name" value="CehA_McbA_metalo"/>
    <property type="match status" value="1"/>
</dbReference>
<dbReference type="InterPro" id="IPR016195">
    <property type="entry name" value="Pol/histidinol_Pase-like"/>
</dbReference>
<organism evidence="2">
    <name type="scientific">Thermofilum pendens</name>
    <dbReference type="NCBI Taxonomy" id="2269"/>
    <lineage>
        <taxon>Archaea</taxon>
        <taxon>Thermoproteota</taxon>
        <taxon>Thermoprotei</taxon>
        <taxon>Thermofilales</taxon>
        <taxon>Thermofilaceae</taxon>
        <taxon>Thermofilum</taxon>
    </lineage>
</organism>
<dbReference type="Gene3D" id="3.20.20.140">
    <property type="entry name" value="Metal-dependent hydrolases"/>
    <property type="match status" value="1"/>
</dbReference>
<accession>A0A7C4B9N3</accession>
<dbReference type="AlphaFoldDB" id="A0A7C4B9N3"/>
<dbReference type="PANTHER" id="PTHR42924">
    <property type="entry name" value="EXONUCLEASE"/>
    <property type="match status" value="1"/>
</dbReference>
<protein>
    <submittedName>
        <fullName evidence="2">PHP domain-containing protein</fullName>
    </submittedName>
</protein>
<dbReference type="InterPro" id="IPR052018">
    <property type="entry name" value="PHP_domain"/>
</dbReference>
<dbReference type="CDD" id="cd07432">
    <property type="entry name" value="PHP_HisPPase"/>
    <property type="match status" value="1"/>
</dbReference>
<dbReference type="PANTHER" id="PTHR42924:SF3">
    <property type="entry name" value="POLYMERASE_HISTIDINOL PHOSPHATASE N-TERMINAL DOMAIN-CONTAINING PROTEIN"/>
    <property type="match status" value="1"/>
</dbReference>
<dbReference type="InterPro" id="IPR004013">
    <property type="entry name" value="PHP_dom"/>
</dbReference>
<dbReference type="GO" id="GO:0004534">
    <property type="term" value="F:5'-3' RNA exonuclease activity"/>
    <property type="evidence" value="ECO:0007669"/>
    <property type="project" value="TreeGrafter"/>
</dbReference>
<dbReference type="EMBL" id="DTFI01000031">
    <property type="protein sequence ID" value="HGI42959.1"/>
    <property type="molecule type" value="Genomic_DNA"/>
</dbReference>
<dbReference type="SUPFAM" id="SSF89550">
    <property type="entry name" value="PHP domain-like"/>
    <property type="match status" value="1"/>
</dbReference>
<dbReference type="Pfam" id="PF02811">
    <property type="entry name" value="PHP"/>
    <property type="match status" value="1"/>
</dbReference>
<reference evidence="2" key="1">
    <citation type="journal article" date="2020" name="mSystems">
        <title>Genome- and Community-Level Interaction Insights into Carbon Utilization and Element Cycling Functions of Hydrothermarchaeota in Hydrothermal Sediment.</title>
        <authorList>
            <person name="Zhou Z."/>
            <person name="Liu Y."/>
            <person name="Xu W."/>
            <person name="Pan J."/>
            <person name="Luo Z.H."/>
            <person name="Li M."/>
        </authorList>
    </citation>
    <scope>NUCLEOTIDE SEQUENCE [LARGE SCALE GENOMIC DNA]</scope>
    <source>
        <strain evidence="2">SpSt-735</strain>
    </source>
</reference>
<gene>
    <name evidence="2" type="ORF">ENV17_01045</name>
</gene>
<name>A0A7C4B9N3_THEPE</name>
<dbReference type="InterPro" id="IPR003141">
    <property type="entry name" value="Pol/His_phosphatase_N"/>
</dbReference>
<dbReference type="GO" id="GO:0035312">
    <property type="term" value="F:5'-3' DNA exonuclease activity"/>
    <property type="evidence" value="ECO:0007669"/>
    <property type="project" value="TreeGrafter"/>
</dbReference>
<feature type="domain" description="Polymerase/histidinol phosphatase N-terminal" evidence="1">
    <location>
        <begin position="150"/>
        <end position="216"/>
    </location>
</feature>
<evidence type="ECO:0000313" key="2">
    <source>
        <dbReference type="EMBL" id="HGI42959.1"/>
    </source>
</evidence>
<proteinExistence type="predicted"/>
<evidence type="ECO:0000259" key="1">
    <source>
        <dbReference type="SMART" id="SM00481"/>
    </source>
</evidence>
<sequence>MQSRVLRFSGRVEREQARSYGYIPFEVPGWARTLEVEYAYRGYGEGECTVDIGLFEPGSLSLVEGMEYFRGWSGSNKKAFYVSERAATPGYIPGPLKPGVWHVILGFYKVPSGGCEYEVVVTIKDEARAGGGATELETGGAGGRRGWVRGDFHVHSVHSDGDSTLQEIAARARELGLDFVAVTDHNTHSHIAELGYRSAFIEGVLLLRGVEVTTYKGHFNALGVSFTPDFRLRSESELLRVAQHLRERGAVLSVNHPKPLGPDWEWATMGFAHLVEVFHAVWEFNNYVSLRKWDEQLKRGVRLGLIGGSDAHRVKGYGGVSQLGVPTTWVYVDELSERGVLEGLLRQRVFVSKSPEGPRAELAVRAAEGLVYMGGAAKASPVEVVVSVAGAAGQQARLVSDRGVEAVWPLDQDSVVKSLELGARDLCFIRLEVLEEAYDAWDPYHMENLLSALTAPIFFER</sequence>
<comment type="caution">
    <text evidence="2">The sequence shown here is derived from an EMBL/GenBank/DDBJ whole genome shotgun (WGS) entry which is preliminary data.</text>
</comment>
<dbReference type="SMART" id="SM00481">
    <property type="entry name" value="POLIIIAc"/>
    <property type="match status" value="1"/>
</dbReference>